<accession>A0A3D9HI25</accession>
<name>A0A3D9HI25_9PROT</name>
<gene>
    <name evidence="3" type="ORF">DFP90_10695</name>
</gene>
<feature type="transmembrane region" description="Helical" evidence="1">
    <location>
        <begin position="44"/>
        <end position="63"/>
    </location>
</feature>
<dbReference type="InterPro" id="IPR006976">
    <property type="entry name" value="VanZ-like"/>
</dbReference>
<feature type="transmembrane region" description="Helical" evidence="1">
    <location>
        <begin position="5"/>
        <end position="24"/>
    </location>
</feature>
<feature type="transmembrane region" description="Helical" evidence="1">
    <location>
        <begin position="175"/>
        <end position="193"/>
    </location>
</feature>
<feature type="transmembrane region" description="Helical" evidence="1">
    <location>
        <begin position="100"/>
        <end position="121"/>
    </location>
</feature>
<protein>
    <submittedName>
        <fullName evidence="3">VanZ family protein</fullName>
    </submittedName>
</protein>
<keyword evidence="1" id="KW-0812">Transmembrane</keyword>
<dbReference type="AlphaFoldDB" id="A0A3D9HI25"/>
<proteinExistence type="predicted"/>
<feature type="transmembrane region" description="Helical" evidence="1">
    <location>
        <begin position="352"/>
        <end position="369"/>
    </location>
</feature>
<feature type="transmembrane region" description="Helical" evidence="1">
    <location>
        <begin position="226"/>
        <end position="244"/>
    </location>
</feature>
<feature type="transmembrane region" description="Helical" evidence="1">
    <location>
        <begin position="278"/>
        <end position="297"/>
    </location>
</feature>
<evidence type="ECO:0000259" key="2">
    <source>
        <dbReference type="Pfam" id="PF04892"/>
    </source>
</evidence>
<feature type="transmembrane region" description="Helical" evidence="1">
    <location>
        <begin position="309"/>
        <end position="332"/>
    </location>
</feature>
<keyword evidence="1" id="KW-1133">Transmembrane helix</keyword>
<reference evidence="3 4" key="1">
    <citation type="submission" date="2018-07" db="EMBL/GenBank/DDBJ databases">
        <title>Genomic Encyclopedia of Type Strains, Phase III (KMG-III): the genomes of soil and plant-associated and newly described type strains.</title>
        <authorList>
            <person name="Whitman W."/>
        </authorList>
    </citation>
    <scope>NUCLEOTIDE SEQUENCE [LARGE SCALE GENOMIC DNA]</scope>
    <source>
        <strain evidence="3 4">CECT 8488</strain>
    </source>
</reference>
<keyword evidence="1" id="KW-0472">Membrane</keyword>
<feature type="domain" description="VanZ-like" evidence="2">
    <location>
        <begin position="25"/>
        <end position="116"/>
    </location>
</feature>
<evidence type="ECO:0000313" key="3">
    <source>
        <dbReference type="EMBL" id="RED49118.1"/>
    </source>
</evidence>
<feature type="transmembrane region" description="Helical" evidence="1">
    <location>
        <begin position="200"/>
        <end position="220"/>
    </location>
</feature>
<evidence type="ECO:0000256" key="1">
    <source>
        <dbReference type="SAM" id="Phobius"/>
    </source>
</evidence>
<feature type="transmembrane region" description="Helical" evidence="1">
    <location>
        <begin position="75"/>
        <end position="94"/>
    </location>
</feature>
<dbReference type="Pfam" id="PF04892">
    <property type="entry name" value="VanZ"/>
    <property type="match status" value="1"/>
</dbReference>
<comment type="caution">
    <text evidence="3">The sequence shown here is derived from an EMBL/GenBank/DDBJ whole genome shotgun (WGS) entry which is preliminary data.</text>
</comment>
<dbReference type="Proteomes" id="UP000256845">
    <property type="component" value="Unassembled WGS sequence"/>
</dbReference>
<keyword evidence="4" id="KW-1185">Reference proteome</keyword>
<feature type="transmembrane region" description="Helical" evidence="1">
    <location>
        <begin position="251"/>
        <end position="272"/>
    </location>
</feature>
<evidence type="ECO:0000313" key="4">
    <source>
        <dbReference type="Proteomes" id="UP000256845"/>
    </source>
</evidence>
<organism evidence="3 4">
    <name type="scientific">Aestuariispira insulae</name>
    <dbReference type="NCBI Taxonomy" id="1461337"/>
    <lineage>
        <taxon>Bacteria</taxon>
        <taxon>Pseudomonadati</taxon>
        <taxon>Pseudomonadota</taxon>
        <taxon>Alphaproteobacteria</taxon>
        <taxon>Rhodospirillales</taxon>
        <taxon>Kiloniellaceae</taxon>
        <taxon>Aestuariispira</taxon>
    </lineage>
</organism>
<sequence length="374" mass="41281">MRALFYLSLFMLVYGSLYPFSYGFTPLDQIDWFPDTATVSKADILGNVALCIPAGLFGALYGMEKRYWFWIRLSLTVLFAILVQFAQIFIAGRVPSMLDVVFNLIGLGTGLIAAFCLRGFLKRYPMPLPPIVFMLLGAFLIYQLIPFVPSLDWGLVKGNLKSSLAASENFSIESMLRYLAYWFTLGAVFLAGARDQNRTGWIFGLLLLGAVTVFPLRILILKNDPTLAQFFGAFLGSILFLAMTKLREKRIYLAIGLIVLVLLNNGLTPFIFREEAQMISLMPFGGFLSGSMLANLIALSWKLFIYSQLIFLLIISGLTPWRAGGAVAVLLLSMETAQIFLAAGTPEITDPILALLLGAIMPGLMQAGNQRSTA</sequence>
<dbReference type="EMBL" id="QRDW01000006">
    <property type="protein sequence ID" value="RED49118.1"/>
    <property type="molecule type" value="Genomic_DNA"/>
</dbReference>
<feature type="transmembrane region" description="Helical" evidence="1">
    <location>
        <begin position="133"/>
        <end position="155"/>
    </location>
</feature>